<reference evidence="1 2" key="1">
    <citation type="submission" date="2017-11" db="EMBL/GenBank/DDBJ databases">
        <title>The complete genome sequence and comparative genome analysis of Yersinia enterocolitica strain LC20.</title>
        <authorList>
            <person name="Shi G."/>
            <person name="Su M."/>
            <person name="Liang J."/>
            <person name="Gu W."/>
            <person name="Xiao Y."/>
            <person name="Zhang Z."/>
            <person name="Qiu H."/>
            <person name="Duan R."/>
            <person name="Zhang Z."/>
            <person name="Li Y."/>
            <person name="Zhang X."/>
            <person name="Ling Y."/>
            <person name="Song L."/>
            <person name="Chen M."/>
            <person name="Zhao Y."/>
            <person name="Wu J."/>
            <person name="Jing H."/>
            <person name="Xiao J."/>
            <person name="Wang X."/>
        </authorList>
    </citation>
    <scope>NUCLEOTIDE SEQUENCE [LARGE SCALE GENOMIC DNA]</scope>
    <source>
        <strain evidence="1 2">LC20</strain>
    </source>
</reference>
<dbReference type="Pfam" id="PF02413">
    <property type="entry name" value="Caudo_TAP"/>
    <property type="match status" value="1"/>
</dbReference>
<dbReference type="KEGG" id="yel:LC20_00374"/>
<name>A0A7U4GCF9_YEREN</name>
<dbReference type="AlphaFoldDB" id="A0A7U4GCF9"/>
<dbReference type="Proteomes" id="UP000230961">
    <property type="component" value="Chromosome"/>
</dbReference>
<gene>
    <name evidence="1" type="ORF">LC20_00374</name>
</gene>
<dbReference type="EMBL" id="CP007448">
    <property type="protein sequence ID" value="AHM71630.2"/>
    <property type="molecule type" value="Genomic_DNA"/>
</dbReference>
<evidence type="ECO:0000313" key="2">
    <source>
        <dbReference type="Proteomes" id="UP000230961"/>
    </source>
</evidence>
<dbReference type="InterPro" id="IPR003458">
    <property type="entry name" value="Phage_T4_Gp38_tail_assem"/>
</dbReference>
<evidence type="ECO:0000313" key="1">
    <source>
        <dbReference type="EMBL" id="AHM71630.2"/>
    </source>
</evidence>
<proteinExistence type="predicted"/>
<sequence>MYYFSATTLSFYPKELLAIYADAGTLPADLVEIDDDIYAQFSDMQPIGKKRGANKKGMPEWIDIPAPVVTDNDIAATARRYRDAFITATDALTIIDYSIDDKPLTEAQRSELMTVRLAYKIWPTVAGWPLVELPELPQWLLIEAVNNGYRVPVWPELSDVA</sequence>
<protein>
    <submittedName>
        <fullName evidence="1">Phage tail protein</fullName>
    </submittedName>
</protein>
<accession>A0A7U4GCF9</accession>
<organism evidence="1 2">
    <name type="scientific">Yersinia enterocolitica LC20</name>
    <dbReference type="NCBI Taxonomy" id="1443113"/>
    <lineage>
        <taxon>Bacteria</taxon>
        <taxon>Pseudomonadati</taxon>
        <taxon>Pseudomonadota</taxon>
        <taxon>Gammaproteobacteria</taxon>
        <taxon>Enterobacterales</taxon>
        <taxon>Yersiniaceae</taxon>
        <taxon>Yersinia</taxon>
    </lineage>
</organism>